<proteinExistence type="predicted"/>
<organism evidence="2 3">
    <name type="scientific">Kitasatospora misakiensis</name>
    <dbReference type="NCBI Taxonomy" id="67330"/>
    <lineage>
        <taxon>Bacteria</taxon>
        <taxon>Bacillati</taxon>
        <taxon>Actinomycetota</taxon>
        <taxon>Actinomycetes</taxon>
        <taxon>Kitasatosporales</taxon>
        <taxon>Streptomycetaceae</taxon>
        <taxon>Kitasatospora</taxon>
    </lineage>
</organism>
<accession>A0ABW0X7P6</accession>
<name>A0ABW0X7P6_9ACTN</name>
<dbReference type="EMBL" id="JBHSOF010000018">
    <property type="protein sequence ID" value="MFC5664525.1"/>
    <property type="molecule type" value="Genomic_DNA"/>
</dbReference>
<comment type="caution">
    <text evidence="2">The sequence shown here is derived from an EMBL/GenBank/DDBJ whole genome shotgun (WGS) entry which is preliminary data.</text>
</comment>
<evidence type="ECO:0000313" key="3">
    <source>
        <dbReference type="Proteomes" id="UP001595975"/>
    </source>
</evidence>
<gene>
    <name evidence="2" type="ORF">ACFP3U_16215</name>
</gene>
<feature type="region of interest" description="Disordered" evidence="1">
    <location>
        <begin position="76"/>
        <end position="96"/>
    </location>
</feature>
<dbReference type="Proteomes" id="UP001595975">
    <property type="component" value="Unassembled WGS sequence"/>
</dbReference>
<evidence type="ECO:0000256" key="1">
    <source>
        <dbReference type="SAM" id="MobiDB-lite"/>
    </source>
</evidence>
<protein>
    <submittedName>
        <fullName evidence="2">Uncharacterized protein</fullName>
    </submittedName>
</protein>
<dbReference type="RefSeq" id="WP_380226223.1">
    <property type="nucleotide sequence ID" value="NZ_JBHSOF010000018.1"/>
</dbReference>
<evidence type="ECO:0000313" key="2">
    <source>
        <dbReference type="EMBL" id="MFC5664525.1"/>
    </source>
</evidence>
<sequence length="96" mass="10477">MGAVLDRAIAEQRREAAYAVEDLLAVLALAGANLPSVGVDWEYGRRTGCYLIDLGSARAAQIVRITDLLRAGLCHEREQKSADPNPDRADEPESRK</sequence>
<reference evidence="3" key="1">
    <citation type="journal article" date="2019" name="Int. J. Syst. Evol. Microbiol.">
        <title>The Global Catalogue of Microorganisms (GCM) 10K type strain sequencing project: providing services to taxonomists for standard genome sequencing and annotation.</title>
        <authorList>
            <consortium name="The Broad Institute Genomics Platform"/>
            <consortium name="The Broad Institute Genome Sequencing Center for Infectious Disease"/>
            <person name="Wu L."/>
            <person name="Ma J."/>
        </authorList>
    </citation>
    <scope>NUCLEOTIDE SEQUENCE [LARGE SCALE GENOMIC DNA]</scope>
    <source>
        <strain evidence="3">CGMCC 4.1437</strain>
    </source>
</reference>
<keyword evidence="3" id="KW-1185">Reference proteome</keyword>